<organism evidence="1 2">
    <name type="scientific">Popillia japonica</name>
    <name type="common">Japanese beetle</name>
    <dbReference type="NCBI Taxonomy" id="7064"/>
    <lineage>
        <taxon>Eukaryota</taxon>
        <taxon>Metazoa</taxon>
        <taxon>Ecdysozoa</taxon>
        <taxon>Arthropoda</taxon>
        <taxon>Hexapoda</taxon>
        <taxon>Insecta</taxon>
        <taxon>Pterygota</taxon>
        <taxon>Neoptera</taxon>
        <taxon>Endopterygota</taxon>
        <taxon>Coleoptera</taxon>
        <taxon>Polyphaga</taxon>
        <taxon>Scarabaeiformia</taxon>
        <taxon>Scarabaeidae</taxon>
        <taxon>Rutelinae</taxon>
        <taxon>Popillia</taxon>
    </lineage>
</organism>
<dbReference type="Proteomes" id="UP001458880">
    <property type="component" value="Unassembled WGS sequence"/>
</dbReference>
<gene>
    <name evidence="1" type="ORF">QE152_g36690</name>
</gene>
<dbReference type="EMBL" id="JASPKY010000660">
    <property type="protein sequence ID" value="KAK9687124.1"/>
    <property type="molecule type" value="Genomic_DNA"/>
</dbReference>
<dbReference type="PANTHER" id="PTHR33480:SF1">
    <property type="entry name" value="TYR RECOMBINASE DOMAIN-CONTAINING PROTEIN"/>
    <property type="match status" value="1"/>
</dbReference>
<dbReference type="PANTHER" id="PTHR33480">
    <property type="entry name" value="SET DOMAIN-CONTAINING PROTEIN-RELATED"/>
    <property type="match status" value="1"/>
</dbReference>
<protein>
    <submittedName>
        <fullName evidence="1">Uncharacterized protein</fullName>
    </submittedName>
</protein>
<keyword evidence="2" id="KW-1185">Reference proteome</keyword>
<dbReference type="AlphaFoldDB" id="A0AAW1ICZ6"/>
<comment type="caution">
    <text evidence="1">The sequence shown here is derived from an EMBL/GenBank/DDBJ whole genome shotgun (WGS) entry which is preliminary data.</text>
</comment>
<reference evidence="1 2" key="1">
    <citation type="journal article" date="2024" name="BMC Genomics">
        <title>De novo assembly and annotation of Popillia japonica's genome with initial clues to its potential as an invasive pest.</title>
        <authorList>
            <person name="Cucini C."/>
            <person name="Boschi S."/>
            <person name="Funari R."/>
            <person name="Cardaioli E."/>
            <person name="Iannotti N."/>
            <person name="Marturano G."/>
            <person name="Paoli F."/>
            <person name="Bruttini M."/>
            <person name="Carapelli A."/>
            <person name="Frati F."/>
            <person name="Nardi F."/>
        </authorList>
    </citation>
    <scope>NUCLEOTIDE SEQUENCE [LARGE SCALE GENOMIC DNA]</scope>
    <source>
        <strain evidence="1">DMR45628</strain>
    </source>
</reference>
<sequence length="134" mass="15313">MRADEISCTAKMDPLICAVVRRYLRSHRDKQFRLVAYKKMRQLAAFLSEIKKKKPVKKLLQSLDPANFDIIVECAKISARFDAKTATYGALSLASHMRTELKDCIDVGYNMSLKLHHRETEEATKLNGATKCQH</sequence>
<evidence type="ECO:0000313" key="2">
    <source>
        <dbReference type="Proteomes" id="UP001458880"/>
    </source>
</evidence>
<evidence type="ECO:0000313" key="1">
    <source>
        <dbReference type="EMBL" id="KAK9687124.1"/>
    </source>
</evidence>
<accession>A0AAW1ICZ6</accession>
<name>A0AAW1ICZ6_POPJA</name>
<proteinExistence type="predicted"/>